<organism evidence="1 2">
    <name type="scientific">Camellia lanceoleosa</name>
    <dbReference type="NCBI Taxonomy" id="1840588"/>
    <lineage>
        <taxon>Eukaryota</taxon>
        <taxon>Viridiplantae</taxon>
        <taxon>Streptophyta</taxon>
        <taxon>Embryophyta</taxon>
        <taxon>Tracheophyta</taxon>
        <taxon>Spermatophyta</taxon>
        <taxon>Magnoliopsida</taxon>
        <taxon>eudicotyledons</taxon>
        <taxon>Gunneridae</taxon>
        <taxon>Pentapetalae</taxon>
        <taxon>asterids</taxon>
        <taxon>Ericales</taxon>
        <taxon>Theaceae</taxon>
        <taxon>Camellia</taxon>
    </lineage>
</organism>
<accession>A0ACC0FKP6</accession>
<comment type="caution">
    <text evidence="1">The sequence shown here is derived from an EMBL/GenBank/DDBJ whole genome shotgun (WGS) entry which is preliminary data.</text>
</comment>
<dbReference type="Proteomes" id="UP001060215">
    <property type="component" value="Chromosome 14"/>
</dbReference>
<keyword evidence="2" id="KW-1185">Reference proteome</keyword>
<protein>
    <submittedName>
        <fullName evidence="1">Uncharacterized protein</fullName>
    </submittedName>
</protein>
<evidence type="ECO:0000313" key="2">
    <source>
        <dbReference type="Proteomes" id="UP001060215"/>
    </source>
</evidence>
<proteinExistence type="predicted"/>
<gene>
    <name evidence="1" type="ORF">LOK49_LG13G01000</name>
</gene>
<dbReference type="EMBL" id="CM045771">
    <property type="protein sequence ID" value="KAI7989330.1"/>
    <property type="molecule type" value="Genomic_DNA"/>
</dbReference>
<evidence type="ECO:0000313" key="1">
    <source>
        <dbReference type="EMBL" id="KAI7989330.1"/>
    </source>
</evidence>
<sequence>MTKLQWSHQPVGSVGSAKERDIDVANPMGWLLRCLPRSLSLLKGSLRTPPPPPLLIPAPPVLIDFVRAPPPPPVDVDLGHIPKVKKILNEDPLLEKKENPTPEEVEENKKWWEEFESSPVIQFVRRSEEIADKINELELKENESPYRSEDAKLWKASFVILVISTSLQLESTLRSNISPQPQQRLVRN</sequence>
<reference evidence="1 2" key="1">
    <citation type="journal article" date="2022" name="Plant J.">
        <title>Chromosome-level genome of Camellia lanceoleosa provides a valuable resource for understanding genome evolution and self-incompatibility.</title>
        <authorList>
            <person name="Gong W."/>
            <person name="Xiao S."/>
            <person name="Wang L."/>
            <person name="Liao Z."/>
            <person name="Chang Y."/>
            <person name="Mo W."/>
            <person name="Hu G."/>
            <person name="Li W."/>
            <person name="Zhao G."/>
            <person name="Zhu H."/>
            <person name="Hu X."/>
            <person name="Ji K."/>
            <person name="Xiang X."/>
            <person name="Song Q."/>
            <person name="Yuan D."/>
            <person name="Jin S."/>
            <person name="Zhang L."/>
        </authorList>
    </citation>
    <scope>NUCLEOTIDE SEQUENCE [LARGE SCALE GENOMIC DNA]</scope>
    <source>
        <strain evidence="1">SQ_2022a</strain>
    </source>
</reference>
<name>A0ACC0FKP6_9ERIC</name>